<accession>A0A6A5TXM1</accession>
<reference evidence="2" key="1">
    <citation type="journal article" date="2020" name="Stud. Mycol.">
        <title>101 Dothideomycetes genomes: a test case for predicting lifestyles and emergence of pathogens.</title>
        <authorList>
            <person name="Haridas S."/>
            <person name="Albert R."/>
            <person name="Binder M."/>
            <person name="Bloem J."/>
            <person name="Labutti K."/>
            <person name="Salamov A."/>
            <person name="Andreopoulos B."/>
            <person name="Baker S."/>
            <person name="Barry K."/>
            <person name="Bills G."/>
            <person name="Bluhm B."/>
            <person name="Cannon C."/>
            <person name="Castanera R."/>
            <person name="Culley D."/>
            <person name="Daum C."/>
            <person name="Ezra D."/>
            <person name="Gonzalez J."/>
            <person name="Henrissat B."/>
            <person name="Kuo A."/>
            <person name="Liang C."/>
            <person name="Lipzen A."/>
            <person name="Lutzoni F."/>
            <person name="Magnuson J."/>
            <person name="Mondo S."/>
            <person name="Nolan M."/>
            <person name="Ohm R."/>
            <person name="Pangilinan J."/>
            <person name="Park H.-J."/>
            <person name="Ramirez L."/>
            <person name="Alfaro M."/>
            <person name="Sun H."/>
            <person name="Tritt A."/>
            <person name="Yoshinaga Y."/>
            <person name="Zwiers L.-H."/>
            <person name="Turgeon B."/>
            <person name="Goodwin S."/>
            <person name="Spatafora J."/>
            <person name="Crous P."/>
            <person name="Grigoriev I."/>
        </authorList>
    </citation>
    <scope>NUCLEOTIDE SEQUENCE</scope>
    <source>
        <strain evidence="2">CBS 675.92</strain>
    </source>
</reference>
<organism evidence="2 3">
    <name type="scientific">Byssothecium circinans</name>
    <dbReference type="NCBI Taxonomy" id="147558"/>
    <lineage>
        <taxon>Eukaryota</taxon>
        <taxon>Fungi</taxon>
        <taxon>Dikarya</taxon>
        <taxon>Ascomycota</taxon>
        <taxon>Pezizomycotina</taxon>
        <taxon>Dothideomycetes</taxon>
        <taxon>Pleosporomycetidae</taxon>
        <taxon>Pleosporales</taxon>
        <taxon>Massarineae</taxon>
        <taxon>Massarinaceae</taxon>
        <taxon>Byssothecium</taxon>
    </lineage>
</organism>
<evidence type="ECO:0000313" key="3">
    <source>
        <dbReference type="Proteomes" id="UP000800035"/>
    </source>
</evidence>
<keyword evidence="1" id="KW-0732">Signal</keyword>
<name>A0A6A5TXM1_9PLEO</name>
<feature type="chain" id="PRO_5025424866" evidence="1">
    <location>
        <begin position="22"/>
        <end position="275"/>
    </location>
</feature>
<keyword evidence="3" id="KW-1185">Reference proteome</keyword>
<proteinExistence type="predicted"/>
<dbReference type="OrthoDB" id="3710710at2759"/>
<dbReference type="Proteomes" id="UP000800035">
    <property type="component" value="Unassembled WGS sequence"/>
</dbReference>
<evidence type="ECO:0000256" key="1">
    <source>
        <dbReference type="SAM" id="SignalP"/>
    </source>
</evidence>
<protein>
    <submittedName>
        <fullName evidence="2">Uncharacterized protein</fullName>
    </submittedName>
</protein>
<dbReference type="EMBL" id="ML976989">
    <property type="protein sequence ID" value="KAF1957395.1"/>
    <property type="molecule type" value="Genomic_DNA"/>
</dbReference>
<evidence type="ECO:0000313" key="2">
    <source>
        <dbReference type="EMBL" id="KAF1957395.1"/>
    </source>
</evidence>
<feature type="signal peptide" evidence="1">
    <location>
        <begin position="1"/>
        <end position="21"/>
    </location>
</feature>
<dbReference type="AlphaFoldDB" id="A0A6A5TXM1"/>
<sequence length="275" mass="30183">MKTVTAIFGTVLVTVATVATATPFEKYPNYLDSTNVDRKVIHECLNPPKPRALKRREIANTGAAHGPAGNELIYEPQEPQARDLADNELVYEPQELQDRGLIDNVMAAGKKLFLAEKPLCTAPGVPDNFLFVNEIMDKAVDWCQRIRTELDISNFAERGVTGLVADTLPFGHDKQGHQLKDKVNVGLQLAVTLAPPPVGQAFEITKSIVKGISDLCPAGVERLLQEKNGCTQAIKYYRPSKAKHYTDAAARSGEVPLYWNDTDIAIGRLALDIYG</sequence>
<gene>
    <name evidence="2" type="ORF">CC80DRAFT_547300</name>
</gene>